<feature type="signal peptide" evidence="1">
    <location>
        <begin position="1"/>
        <end position="22"/>
    </location>
</feature>
<dbReference type="Proteomes" id="UP000265618">
    <property type="component" value="Unassembled WGS sequence"/>
</dbReference>
<organism evidence="2 3">
    <name type="scientific">Kipferlia bialata</name>
    <dbReference type="NCBI Taxonomy" id="797122"/>
    <lineage>
        <taxon>Eukaryota</taxon>
        <taxon>Metamonada</taxon>
        <taxon>Carpediemonas-like organisms</taxon>
        <taxon>Kipferlia</taxon>
    </lineage>
</organism>
<feature type="non-terminal residue" evidence="2">
    <location>
        <position position="51"/>
    </location>
</feature>
<name>A0A9K3GRL9_9EUKA</name>
<protein>
    <submittedName>
        <fullName evidence="2">Uncharacterized protein</fullName>
    </submittedName>
</protein>
<accession>A0A9K3GRL9</accession>
<feature type="chain" id="PRO_5039925923" evidence="1">
    <location>
        <begin position="23"/>
        <end position="51"/>
    </location>
</feature>
<reference evidence="2 3" key="1">
    <citation type="journal article" date="2018" name="PLoS ONE">
        <title>The draft genome of Kipferlia bialata reveals reductive genome evolution in fornicate parasites.</title>
        <authorList>
            <person name="Tanifuji G."/>
            <person name="Takabayashi S."/>
            <person name="Kume K."/>
            <person name="Takagi M."/>
            <person name="Nakayama T."/>
            <person name="Kamikawa R."/>
            <person name="Inagaki Y."/>
            <person name="Hashimoto T."/>
        </authorList>
    </citation>
    <scope>NUCLEOTIDE SEQUENCE [LARGE SCALE GENOMIC DNA]</scope>
    <source>
        <strain evidence="2">NY0173</strain>
    </source>
</reference>
<evidence type="ECO:0000313" key="2">
    <source>
        <dbReference type="EMBL" id="GIQ92922.1"/>
    </source>
</evidence>
<dbReference type="EMBL" id="BDIP01010935">
    <property type="protein sequence ID" value="GIQ92922.1"/>
    <property type="molecule type" value="Genomic_DNA"/>
</dbReference>
<feature type="non-terminal residue" evidence="2">
    <location>
        <position position="1"/>
    </location>
</feature>
<sequence>VIQTIPFVLAAVPLSLAGAVHARLPSSKRYARNALDLANDGILSHIMQQYT</sequence>
<comment type="caution">
    <text evidence="2">The sequence shown here is derived from an EMBL/GenBank/DDBJ whole genome shotgun (WGS) entry which is preliminary data.</text>
</comment>
<evidence type="ECO:0000313" key="3">
    <source>
        <dbReference type="Proteomes" id="UP000265618"/>
    </source>
</evidence>
<keyword evidence="3" id="KW-1185">Reference proteome</keyword>
<dbReference type="AlphaFoldDB" id="A0A9K3GRL9"/>
<evidence type="ECO:0000256" key="1">
    <source>
        <dbReference type="SAM" id="SignalP"/>
    </source>
</evidence>
<proteinExistence type="predicted"/>
<keyword evidence="1" id="KW-0732">Signal</keyword>
<gene>
    <name evidence="2" type="ORF">KIPB_016999</name>
</gene>